<reference evidence="2" key="1">
    <citation type="submission" date="2022-08" db="EMBL/GenBank/DDBJ databases">
        <authorList>
            <person name="Somphong A."/>
            <person name="Phongsopitanun W."/>
        </authorList>
    </citation>
    <scope>NUCLEOTIDE SEQUENCE</scope>
    <source>
        <strain evidence="2">LP05-1</strain>
    </source>
</reference>
<dbReference type="RefSeq" id="WP_258787350.1">
    <property type="nucleotide sequence ID" value="NZ_JANUGQ010000008.1"/>
</dbReference>
<feature type="compositionally biased region" description="Basic and acidic residues" evidence="1">
    <location>
        <begin position="1"/>
        <end position="16"/>
    </location>
</feature>
<feature type="region of interest" description="Disordered" evidence="1">
    <location>
        <begin position="1"/>
        <end position="22"/>
    </location>
</feature>
<feature type="compositionally biased region" description="Basic residues" evidence="1">
    <location>
        <begin position="82"/>
        <end position="94"/>
    </location>
</feature>
<keyword evidence="3" id="KW-1185">Reference proteome</keyword>
<evidence type="ECO:0000313" key="2">
    <source>
        <dbReference type="EMBL" id="MCS0636286.1"/>
    </source>
</evidence>
<feature type="compositionally biased region" description="Basic and acidic residues" evidence="1">
    <location>
        <begin position="67"/>
        <end position="79"/>
    </location>
</feature>
<proteinExistence type="predicted"/>
<evidence type="ECO:0000313" key="3">
    <source>
        <dbReference type="Proteomes" id="UP001431313"/>
    </source>
</evidence>
<evidence type="ECO:0000256" key="1">
    <source>
        <dbReference type="SAM" id="MobiDB-lite"/>
    </source>
</evidence>
<gene>
    <name evidence="2" type="ORF">NX801_11560</name>
</gene>
<comment type="caution">
    <text evidence="2">The sequence shown here is derived from an EMBL/GenBank/DDBJ whole genome shotgun (WGS) entry which is preliminary data.</text>
</comment>
<protein>
    <submittedName>
        <fullName evidence="2">Uncharacterized protein</fullName>
    </submittedName>
</protein>
<accession>A0ABT2CHV4</accession>
<sequence>MDDLVRETVDRVREPGSPENLALGQVTGTQVDAGASEAEVLRVLLNAGRLAIQEKVMENGYAALAASHDEEDRAHEAAMRSRGTRRRSRVGTGE</sequence>
<dbReference type="EMBL" id="JANUGQ010000008">
    <property type="protein sequence ID" value="MCS0636286.1"/>
    <property type="molecule type" value="Genomic_DNA"/>
</dbReference>
<organism evidence="2 3">
    <name type="scientific">Streptomyces pyxinae</name>
    <dbReference type="NCBI Taxonomy" id="2970734"/>
    <lineage>
        <taxon>Bacteria</taxon>
        <taxon>Bacillati</taxon>
        <taxon>Actinomycetota</taxon>
        <taxon>Actinomycetes</taxon>
        <taxon>Kitasatosporales</taxon>
        <taxon>Streptomycetaceae</taxon>
        <taxon>Streptomyces</taxon>
    </lineage>
</organism>
<name>A0ABT2CHV4_9ACTN</name>
<dbReference type="Proteomes" id="UP001431313">
    <property type="component" value="Unassembled WGS sequence"/>
</dbReference>
<feature type="region of interest" description="Disordered" evidence="1">
    <location>
        <begin position="67"/>
        <end position="94"/>
    </location>
</feature>